<dbReference type="GO" id="GO:0000981">
    <property type="term" value="F:DNA-binding transcription factor activity, RNA polymerase II-specific"/>
    <property type="evidence" value="ECO:0007669"/>
    <property type="project" value="TreeGrafter"/>
</dbReference>
<evidence type="ECO:0000259" key="5">
    <source>
        <dbReference type="PROSITE" id="PS50865"/>
    </source>
</evidence>
<dbReference type="AlphaFoldDB" id="A0A8H5D499"/>
<dbReference type="OrthoDB" id="341421at2759"/>
<evidence type="ECO:0000256" key="2">
    <source>
        <dbReference type="ARBA" id="ARBA00022771"/>
    </source>
</evidence>
<evidence type="ECO:0000256" key="1">
    <source>
        <dbReference type="ARBA" id="ARBA00022723"/>
    </source>
</evidence>
<evidence type="ECO:0000313" key="7">
    <source>
        <dbReference type="Proteomes" id="UP000559256"/>
    </source>
</evidence>
<gene>
    <name evidence="6" type="ORF">D9758_007922</name>
</gene>
<dbReference type="PANTHER" id="PTHR10237:SF14">
    <property type="entry name" value="MYND-TYPE DOMAIN-CONTAINING PROTEIN"/>
    <property type="match status" value="1"/>
</dbReference>
<dbReference type="PANTHER" id="PTHR10237">
    <property type="entry name" value="DEFORMED EPIDERMAL AUTOREGULATORY FACTOR 1 HOMOLOG SUPPRESSIN"/>
    <property type="match status" value="1"/>
</dbReference>
<sequence>MRELKFHSEKETLARLFCYHLGNKRRDSEFCKLVFVDKPLDDPNRDCTGYLTTKFHACLVIPIPSLRPRRQSVGTCCAACFPREIPLETLGYLWYSFTAFFRDPQMHYNETTAPEAWNLNNFRIGNTHKCHSRFRTPHAQIFLKGLQIVATIIIGLLAWDSTDRATASKCYAEAIQLAKTRPPFDCLGAGNQKPNEEVARNTKHFNYFVALQVKETKDNLATLIGNDIWQVGLAKAAEEILNTGNFTSPGLRREGVNVLLPVTRIEGDGTMRTVNNVMLASDGCANCGKRDVKLHRCSRCHKVAYCDAQCQRQNWKIHKATLCEEKTKV</sequence>
<dbReference type="Proteomes" id="UP000559256">
    <property type="component" value="Unassembled WGS sequence"/>
</dbReference>
<reference evidence="6 7" key="1">
    <citation type="journal article" date="2020" name="ISME J.">
        <title>Uncovering the hidden diversity of litter-decomposition mechanisms in mushroom-forming fungi.</title>
        <authorList>
            <person name="Floudas D."/>
            <person name="Bentzer J."/>
            <person name="Ahren D."/>
            <person name="Johansson T."/>
            <person name="Persson P."/>
            <person name="Tunlid A."/>
        </authorList>
    </citation>
    <scope>NUCLEOTIDE SEQUENCE [LARGE SCALE GENOMIC DNA]</scope>
    <source>
        <strain evidence="6 7">CBS 291.85</strain>
    </source>
</reference>
<keyword evidence="3" id="KW-0862">Zinc</keyword>
<protein>
    <recommendedName>
        <fullName evidence="5">MYND-type domain-containing protein</fullName>
    </recommendedName>
</protein>
<evidence type="ECO:0000256" key="3">
    <source>
        <dbReference type="ARBA" id="ARBA00022833"/>
    </source>
</evidence>
<comment type="caution">
    <text evidence="6">The sequence shown here is derived from an EMBL/GenBank/DDBJ whole genome shotgun (WGS) entry which is preliminary data.</text>
</comment>
<dbReference type="InterPro" id="IPR024119">
    <property type="entry name" value="TF_DEAF-1"/>
</dbReference>
<keyword evidence="1" id="KW-0479">Metal-binding</keyword>
<evidence type="ECO:0000256" key="4">
    <source>
        <dbReference type="PROSITE-ProRule" id="PRU00134"/>
    </source>
</evidence>
<dbReference type="Gene3D" id="6.10.140.2220">
    <property type="match status" value="1"/>
</dbReference>
<dbReference type="PROSITE" id="PS50865">
    <property type="entry name" value="ZF_MYND_2"/>
    <property type="match status" value="1"/>
</dbReference>
<dbReference type="SUPFAM" id="SSF144232">
    <property type="entry name" value="HIT/MYND zinc finger-like"/>
    <property type="match status" value="1"/>
</dbReference>
<feature type="domain" description="MYND-type" evidence="5">
    <location>
        <begin position="284"/>
        <end position="322"/>
    </location>
</feature>
<name>A0A8H5D499_9AGAR</name>
<proteinExistence type="predicted"/>
<dbReference type="EMBL" id="JAACJM010000065">
    <property type="protein sequence ID" value="KAF5352953.1"/>
    <property type="molecule type" value="Genomic_DNA"/>
</dbReference>
<dbReference type="Pfam" id="PF01753">
    <property type="entry name" value="zf-MYND"/>
    <property type="match status" value="1"/>
</dbReference>
<keyword evidence="7" id="KW-1185">Reference proteome</keyword>
<evidence type="ECO:0000313" key="6">
    <source>
        <dbReference type="EMBL" id="KAF5352953.1"/>
    </source>
</evidence>
<dbReference type="GO" id="GO:0005634">
    <property type="term" value="C:nucleus"/>
    <property type="evidence" value="ECO:0007669"/>
    <property type="project" value="TreeGrafter"/>
</dbReference>
<dbReference type="InterPro" id="IPR002893">
    <property type="entry name" value="Znf_MYND"/>
</dbReference>
<organism evidence="6 7">
    <name type="scientific">Tetrapyrgos nigripes</name>
    <dbReference type="NCBI Taxonomy" id="182062"/>
    <lineage>
        <taxon>Eukaryota</taxon>
        <taxon>Fungi</taxon>
        <taxon>Dikarya</taxon>
        <taxon>Basidiomycota</taxon>
        <taxon>Agaricomycotina</taxon>
        <taxon>Agaricomycetes</taxon>
        <taxon>Agaricomycetidae</taxon>
        <taxon>Agaricales</taxon>
        <taxon>Marasmiineae</taxon>
        <taxon>Marasmiaceae</taxon>
        <taxon>Tetrapyrgos</taxon>
    </lineage>
</organism>
<dbReference type="GO" id="GO:0008270">
    <property type="term" value="F:zinc ion binding"/>
    <property type="evidence" value="ECO:0007669"/>
    <property type="project" value="UniProtKB-KW"/>
</dbReference>
<accession>A0A8H5D499</accession>
<keyword evidence="2 4" id="KW-0863">Zinc-finger</keyword>